<dbReference type="Pfam" id="PF04082">
    <property type="entry name" value="Fungal_trans"/>
    <property type="match status" value="1"/>
</dbReference>
<evidence type="ECO:0000256" key="1">
    <source>
        <dbReference type="ARBA" id="ARBA00004123"/>
    </source>
</evidence>
<dbReference type="GO" id="GO:0003677">
    <property type="term" value="F:DNA binding"/>
    <property type="evidence" value="ECO:0007669"/>
    <property type="project" value="InterPro"/>
</dbReference>
<accession>F0XJK5</accession>
<dbReference type="GO" id="GO:0005634">
    <property type="term" value="C:nucleus"/>
    <property type="evidence" value="ECO:0007669"/>
    <property type="project" value="UniProtKB-SubCell"/>
</dbReference>
<evidence type="ECO:0000256" key="2">
    <source>
        <dbReference type="ARBA" id="ARBA00023242"/>
    </source>
</evidence>
<dbReference type="OrthoDB" id="2269373at2759"/>
<dbReference type="STRING" id="655863.F0XJK5"/>
<dbReference type="InterPro" id="IPR007219">
    <property type="entry name" value="XnlR_reg_dom"/>
</dbReference>
<proteinExistence type="predicted"/>
<comment type="subcellular location">
    <subcellularLocation>
        <location evidence="1">Nucleus</location>
    </subcellularLocation>
</comment>
<sequence>MNDPAAPYDLAGLFGITGWVPVAHPEPRVILRLWQVFVDNVNPLMRIVHVPTTHQMIVEASWDANHAPPATSALLFAVYSLAVISMSPKDYSEMFSAPNGDGRVPPKPPSKFEVLRQYRTGGAQALLAAGLLTTRHTDVLRAFTLYLLGELDVELSSTMTAVATHIGMKLGLHRETSISYDNKEKTDGRNGKSYGQITFFEREMRLRLWWQIVRQGASVGNFGSVGSPNGGAICGSGGSGCNWLTAPDPRHMRLPLNINDVDLHPDMAGPPLEHTGPTEIVYLLMKYEAARWMRQFAERTFASQRAGKHNIHSPYELALAKDSAIDELEELFEHKYLRYCDPNIPLHTLTVCMGRLAVAQLRFQSWHPRVVVSAGESTERTPALFPQQSADAVFHNAVRVLDLYFTSRQVKRIKNSFAVFQMMADAVMRILVDAVVYVVSVLRVRTGWDDVTDGGGPEGGEGNKYALERPLRVVELFYAEYGDDLAKAAVDDKEQGQCEEVALTEESRRWISGTAFAVAFCDLTLEAWEARMVARRQDGETSTPEFIIALQQQQQERRQRKEQHKEVHTWTADPLQLSDDMSWKPVASWKCDGLDWELWNDFLQM</sequence>
<feature type="domain" description="Xylanolytic transcriptional activator regulatory" evidence="3">
    <location>
        <begin position="35"/>
        <end position="211"/>
    </location>
</feature>
<dbReference type="PANTHER" id="PTHR31001">
    <property type="entry name" value="UNCHARACTERIZED TRANSCRIPTIONAL REGULATORY PROTEIN"/>
    <property type="match status" value="1"/>
</dbReference>
<dbReference type="InterPro" id="IPR050613">
    <property type="entry name" value="Sec_Metabolite_Reg"/>
</dbReference>
<dbReference type="GeneID" id="25975178"/>
<dbReference type="EMBL" id="GL629782">
    <property type="protein sequence ID" value="EFX02164.1"/>
    <property type="molecule type" value="Genomic_DNA"/>
</dbReference>
<dbReference type="CDD" id="cd12148">
    <property type="entry name" value="fungal_TF_MHR"/>
    <property type="match status" value="1"/>
</dbReference>
<dbReference type="InParanoid" id="F0XJK5"/>
<dbReference type="GO" id="GO:0006351">
    <property type="term" value="P:DNA-templated transcription"/>
    <property type="evidence" value="ECO:0007669"/>
    <property type="project" value="InterPro"/>
</dbReference>
<evidence type="ECO:0000259" key="3">
    <source>
        <dbReference type="Pfam" id="PF04082"/>
    </source>
</evidence>
<protein>
    <submittedName>
        <fullName evidence="4">Fungal specific transcription factor domain containing protein</fullName>
    </submittedName>
</protein>
<dbReference type="Proteomes" id="UP000007796">
    <property type="component" value="Unassembled WGS sequence"/>
</dbReference>
<gene>
    <name evidence="4" type="ORF">CMQ_2213</name>
</gene>
<dbReference type="RefSeq" id="XP_014171646.1">
    <property type="nucleotide sequence ID" value="XM_014316171.1"/>
</dbReference>
<dbReference type="AlphaFoldDB" id="F0XJK5"/>
<dbReference type="eggNOG" id="ENOG502SI33">
    <property type="taxonomic scope" value="Eukaryota"/>
</dbReference>
<name>F0XJK5_GROCL</name>
<reference evidence="4 5" key="1">
    <citation type="journal article" date="2011" name="Proc. Natl. Acad. Sci. U.S.A.">
        <title>Genome and transcriptome analyses of the mountain pine beetle-fungal symbiont Grosmannia clavigera, a lodgepole pine pathogen.</title>
        <authorList>
            <person name="DiGuistini S."/>
            <person name="Wang Y."/>
            <person name="Liao N.Y."/>
            <person name="Taylor G."/>
            <person name="Tanguay P."/>
            <person name="Feau N."/>
            <person name="Henrissat B."/>
            <person name="Chan S.K."/>
            <person name="Hesse-Orce U."/>
            <person name="Alamouti S.M."/>
            <person name="Tsui C.K.M."/>
            <person name="Docking R.T."/>
            <person name="Levasseur A."/>
            <person name="Haridas S."/>
            <person name="Robertson G."/>
            <person name="Birol I."/>
            <person name="Holt R.A."/>
            <person name="Marra M.A."/>
            <person name="Hamelin R.C."/>
            <person name="Hirst M."/>
            <person name="Jones S.J.M."/>
            <person name="Bohlmann J."/>
            <person name="Breuil C."/>
        </authorList>
    </citation>
    <scope>NUCLEOTIDE SEQUENCE [LARGE SCALE GENOMIC DNA]</scope>
    <source>
        <strain evidence="5">kw1407 / UAMH 11150</strain>
    </source>
</reference>
<evidence type="ECO:0000313" key="5">
    <source>
        <dbReference type="Proteomes" id="UP000007796"/>
    </source>
</evidence>
<evidence type="ECO:0000313" key="4">
    <source>
        <dbReference type="EMBL" id="EFX02164.1"/>
    </source>
</evidence>
<dbReference type="GO" id="GO:0008270">
    <property type="term" value="F:zinc ion binding"/>
    <property type="evidence" value="ECO:0007669"/>
    <property type="project" value="InterPro"/>
</dbReference>
<organism evidence="5">
    <name type="scientific">Grosmannia clavigera (strain kw1407 / UAMH 11150)</name>
    <name type="common">Blue stain fungus</name>
    <name type="synonym">Graphiocladiella clavigera</name>
    <dbReference type="NCBI Taxonomy" id="655863"/>
    <lineage>
        <taxon>Eukaryota</taxon>
        <taxon>Fungi</taxon>
        <taxon>Dikarya</taxon>
        <taxon>Ascomycota</taxon>
        <taxon>Pezizomycotina</taxon>
        <taxon>Sordariomycetes</taxon>
        <taxon>Sordariomycetidae</taxon>
        <taxon>Ophiostomatales</taxon>
        <taxon>Ophiostomataceae</taxon>
        <taxon>Leptographium</taxon>
    </lineage>
</organism>
<dbReference type="PANTHER" id="PTHR31001:SF85">
    <property type="entry name" value="ZN(II)2CYS6 TRANSCRIPTION FACTOR (EUROFUNG)"/>
    <property type="match status" value="1"/>
</dbReference>
<keyword evidence="5" id="KW-1185">Reference proteome</keyword>
<keyword evidence="2" id="KW-0539">Nucleus</keyword>
<dbReference type="HOGENOM" id="CLU_004083_1_1_1"/>